<accession>A0A2M6X0A1</accession>
<dbReference type="EMBL" id="PEZP01000007">
    <property type="protein sequence ID" value="PIT98437.1"/>
    <property type="molecule type" value="Genomic_DNA"/>
</dbReference>
<feature type="transmembrane region" description="Helical" evidence="1">
    <location>
        <begin position="46"/>
        <end position="64"/>
    </location>
</feature>
<gene>
    <name evidence="2" type="ORF">COT71_00665</name>
</gene>
<feature type="transmembrane region" description="Helical" evidence="1">
    <location>
        <begin position="106"/>
        <end position="124"/>
    </location>
</feature>
<reference evidence="3" key="1">
    <citation type="submission" date="2017-09" db="EMBL/GenBank/DDBJ databases">
        <title>Depth-based differentiation of microbial function through sediment-hosted aquifers and enrichment of novel symbionts in the deep terrestrial subsurface.</title>
        <authorList>
            <person name="Probst A.J."/>
            <person name="Ladd B."/>
            <person name="Jarett J.K."/>
            <person name="Geller-Mcgrath D.E."/>
            <person name="Sieber C.M.K."/>
            <person name="Emerson J.B."/>
            <person name="Anantharaman K."/>
            <person name="Thomas B.C."/>
            <person name="Malmstrom R."/>
            <person name="Stieglmeier M."/>
            <person name="Klingl A."/>
            <person name="Woyke T."/>
            <person name="Ryan C.M."/>
            <person name="Banfield J.F."/>
        </authorList>
    </citation>
    <scope>NUCLEOTIDE SEQUENCE [LARGE SCALE GENOMIC DNA]</scope>
</reference>
<sequence>MRDPSELYTRRGTPLIVAGSRVLFLVYFAAAAAFIVYNVFPASHYSFSWLLYLLALYYILERLYAFFAAKNIDMSFAFPLALVTYVLNLVSMALNAQSKLPIINRAEHFVSFIILSYVVWIFFLKYLPQKVWRNHPYYTAIIVLAVTALFGVVNEHMELFMDELLGSRLIGDRLDTSLDLLMNTLGAGTFLATRLILLAGSEQKAAPLAGQKTVQ</sequence>
<dbReference type="Pfam" id="PF09997">
    <property type="entry name" value="DUF2238"/>
    <property type="match status" value="1"/>
</dbReference>
<dbReference type="AlphaFoldDB" id="A0A2M6X0A1"/>
<comment type="caution">
    <text evidence="2">The sequence shown here is derived from an EMBL/GenBank/DDBJ whole genome shotgun (WGS) entry which is preliminary data.</text>
</comment>
<protein>
    <submittedName>
        <fullName evidence="2">Uncharacterized protein</fullName>
    </submittedName>
</protein>
<keyword evidence="1" id="KW-0472">Membrane</keyword>
<feature type="transmembrane region" description="Helical" evidence="1">
    <location>
        <begin position="76"/>
        <end position="94"/>
    </location>
</feature>
<dbReference type="Proteomes" id="UP000230731">
    <property type="component" value="Unassembled WGS sequence"/>
</dbReference>
<evidence type="ECO:0000256" key="1">
    <source>
        <dbReference type="SAM" id="Phobius"/>
    </source>
</evidence>
<dbReference type="InterPro" id="IPR014509">
    <property type="entry name" value="YjdF-like"/>
</dbReference>
<keyword evidence="1" id="KW-1133">Transmembrane helix</keyword>
<name>A0A2M6X0A1_9BACT</name>
<feature type="transmembrane region" description="Helical" evidence="1">
    <location>
        <begin position="21"/>
        <end position="40"/>
    </location>
</feature>
<evidence type="ECO:0000313" key="2">
    <source>
        <dbReference type="EMBL" id="PIT98437.1"/>
    </source>
</evidence>
<organism evidence="2 3">
    <name type="scientific">Candidatus Andersenbacteria bacterium CG10_big_fil_rev_8_21_14_0_10_54_11</name>
    <dbReference type="NCBI Taxonomy" id="1974485"/>
    <lineage>
        <taxon>Bacteria</taxon>
        <taxon>Candidatus Anderseniibacteriota</taxon>
    </lineage>
</organism>
<keyword evidence="1" id="KW-0812">Transmembrane</keyword>
<feature type="transmembrane region" description="Helical" evidence="1">
    <location>
        <begin position="136"/>
        <end position="153"/>
    </location>
</feature>
<evidence type="ECO:0000313" key="3">
    <source>
        <dbReference type="Proteomes" id="UP000230731"/>
    </source>
</evidence>
<proteinExistence type="predicted"/>